<dbReference type="RefSeq" id="WP_108823994.1">
    <property type="nucleotide sequence ID" value="NZ_CP023004.1"/>
</dbReference>
<evidence type="ECO:0000256" key="1">
    <source>
        <dbReference type="SAM" id="MobiDB-lite"/>
    </source>
</evidence>
<evidence type="ECO:0000313" key="2">
    <source>
        <dbReference type="EMBL" id="AWI08189.1"/>
    </source>
</evidence>
<keyword evidence="3" id="KW-1185">Reference proteome</keyword>
<evidence type="ECO:0000313" key="3">
    <source>
        <dbReference type="Proteomes" id="UP000244896"/>
    </source>
</evidence>
<dbReference type="Proteomes" id="UP000244896">
    <property type="component" value="Chromosome"/>
</dbReference>
<dbReference type="OrthoDB" id="196940at2"/>
<feature type="region of interest" description="Disordered" evidence="1">
    <location>
        <begin position="128"/>
        <end position="163"/>
    </location>
</feature>
<reference evidence="2 3" key="1">
    <citation type="journal article" date="2018" name="Syst. Appl. Microbiol.">
        <title>Ereboglobus luteus gen. nov. sp. nov. from cockroach guts, and new insights into the oxygen relationship of the genera Opitutus and Didymococcus (Verrucomicrobia: Opitutaceae).</title>
        <authorList>
            <person name="Tegtmeier D."/>
            <person name="Belitz A."/>
            <person name="Radek R."/>
            <person name="Heimerl T."/>
            <person name="Brune A."/>
        </authorList>
    </citation>
    <scope>NUCLEOTIDE SEQUENCE [LARGE SCALE GENOMIC DNA]</scope>
    <source>
        <strain evidence="2 3">Ho45</strain>
    </source>
</reference>
<dbReference type="EMBL" id="CP023004">
    <property type="protein sequence ID" value="AWI08189.1"/>
    <property type="molecule type" value="Genomic_DNA"/>
</dbReference>
<organism evidence="2 3">
    <name type="scientific">Ereboglobus luteus</name>
    <dbReference type="NCBI Taxonomy" id="1796921"/>
    <lineage>
        <taxon>Bacteria</taxon>
        <taxon>Pseudomonadati</taxon>
        <taxon>Verrucomicrobiota</taxon>
        <taxon>Opitutia</taxon>
        <taxon>Opitutales</taxon>
        <taxon>Opitutaceae</taxon>
        <taxon>Ereboglobus</taxon>
    </lineage>
</organism>
<gene>
    <name evidence="2" type="ORF">CKA38_01940</name>
</gene>
<protein>
    <submittedName>
        <fullName evidence="2">Uncharacterized protein</fullName>
    </submittedName>
</protein>
<sequence length="163" mass="18897">MNKTIITVFALIGIFFCGAIAGGVFAVRYVNVTVQRKAAAQQLSNQQWVRITNRLDPTPEQREQIKAIVTVYMEKQQASRQIERDASAKLHNDIRAVLTPGQVEEYDKIRARHRENERLWQRWYKEQRARHGESPLVNPKRVDLKNKKDKNREKPPAPAAPEK</sequence>
<proteinExistence type="predicted"/>
<accession>A0A2U8E023</accession>
<dbReference type="AlphaFoldDB" id="A0A2U8E023"/>
<feature type="compositionally biased region" description="Basic and acidic residues" evidence="1">
    <location>
        <begin position="140"/>
        <end position="163"/>
    </location>
</feature>
<dbReference type="KEGG" id="elut:CKA38_01940"/>
<name>A0A2U8E023_9BACT</name>